<comment type="caution">
    <text evidence="3">The sequence shown here is derived from an EMBL/GenBank/DDBJ whole genome shotgun (WGS) entry which is preliminary data.</text>
</comment>
<name>A0A931FK19_9BACT</name>
<dbReference type="RefSeq" id="WP_196284911.1">
    <property type="nucleotide sequence ID" value="NZ_JADQDP010000001.1"/>
</dbReference>
<dbReference type="InterPro" id="IPR020864">
    <property type="entry name" value="MACPF"/>
</dbReference>
<keyword evidence="4" id="KW-1185">Reference proteome</keyword>
<dbReference type="Pfam" id="PF01823">
    <property type="entry name" value="MACPF"/>
    <property type="match status" value="1"/>
</dbReference>
<dbReference type="Proteomes" id="UP000645610">
    <property type="component" value="Unassembled WGS sequence"/>
</dbReference>
<feature type="domain" description="MACPF" evidence="2">
    <location>
        <begin position="1"/>
        <end position="303"/>
    </location>
</feature>
<dbReference type="PROSITE" id="PS51412">
    <property type="entry name" value="MACPF_2"/>
    <property type="match status" value="1"/>
</dbReference>
<protein>
    <recommendedName>
        <fullName evidence="2">MACPF domain-containing protein</fullName>
    </recommendedName>
</protein>
<sequence>MQQANDSSQPIDFLLRSFNALDPRVAEDPTQILYNLLDSRRSPLTPDQVISSTSSNGFHHQFSQEESSQSSYTKTALSLGIEGSYGVYSGSVAVDYEKETDTTSKTTYSNYTSDLTSGTLLFSQSDDPTAIAANINTAAVDALNAIRTLADAEAFTKTHGTHVVLGVILGGTLSIVIQSSASTFAQKETLSSEIKANYDGIGSMSAVAKAAHDSKVAAGSSSLKQELKALGGTVSALAGLDLADEASIKAWLATCDASSVRALYKSTEWWRLASNATASAVLKHYLDLCLLKHSLENPVVFSSYGPLTAYQYNTVTATVDAGYKIIGGGAWLDPSGPDFLTACFPTLDSAQAVNGWQTVSHDCMIPSPGGAALVAYALGVHDPANLLKIVCTSAQGSNPTIGADSATAQVADGCLLTGGGIETGSGQQYARFVTGSFPSAVGGSDYNAWVARGHDYANASAATLQAWAVGIKAPGAPEIAISKIVVKNNGGLQSHGTSFAGLGTGQKVAGGGTELEQAGSQSPDSLQNLLHASFPTNQQGVFGWQEFDGDLNGVVDKVVATAYAFTLRVSSTVAGVTFQPYAVQLMKKVLAEA</sequence>
<organism evidence="3 4">
    <name type="scientific">Hymenobacter properus</name>
    <dbReference type="NCBI Taxonomy" id="2791026"/>
    <lineage>
        <taxon>Bacteria</taxon>
        <taxon>Pseudomonadati</taxon>
        <taxon>Bacteroidota</taxon>
        <taxon>Cytophagia</taxon>
        <taxon>Cytophagales</taxon>
        <taxon>Hymenobacteraceae</taxon>
        <taxon>Hymenobacter</taxon>
    </lineage>
</organism>
<evidence type="ECO:0000256" key="1">
    <source>
        <dbReference type="SAM" id="MobiDB-lite"/>
    </source>
</evidence>
<feature type="compositionally biased region" description="Low complexity" evidence="1">
    <location>
        <begin position="58"/>
        <end position="69"/>
    </location>
</feature>
<accession>A0A931FK19</accession>
<dbReference type="EMBL" id="JADQDP010000001">
    <property type="protein sequence ID" value="MBF9140566.1"/>
    <property type="molecule type" value="Genomic_DNA"/>
</dbReference>
<feature type="region of interest" description="Disordered" evidence="1">
    <location>
        <begin position="45"/>
        <end position="69"/>
    </location>
</feature>
<feature type="compositionally biased region" description="Polar residues" evidence="1">
    <location>
        <begin position="48"/>
        <end position="57"/>
    </location>
</feature>
<gene>
    <name evidence="3" type="ORF">I2I01_02910</name>
</gene>
<dbReference type="AlphaFoldDB" id="A0A931FK19"/>
<evidence type="ECO:0000313" key="4">
    <source>
        <dbReference type="Proteomes" id="UP000645610"/>
    </source>
</evidence>
<reference evidence="3 4" key="1">
    <citation type="submission" date="2020-11" db="EMBL/GenBank/DDBJ databases">
        <authorList>
            <person name="Kim M.K."/>
        </authorList>
    </citation>
    <scope>NUCLEOTIDE SEQUENCE [LARGE SCALE GENOMIC DNA]</scope>
    <source>
        <strain evidence="3 4">BT439</strain>
    </source>
</reference>
<proteinExistence type="predicted"/>
<evidence type="ECO:0000313" key="3">
    <source>
        <dbReference type="EMBL" id="MBF9140566.1"/>
    </source>
</evidence>
<evidence type="ECO:0000259" key="2">
    <source>
        <dbReference type="PROSITE" id="PS51412"/>
    </source>
</evidence>